<accession>A0A3D9HQ30</accession>
<proteinExistence type="inferred from homology"/>
<evidence type="ECO:0000256" key="8">
    <source>
        <dbReference type="RuleBase" id="RU363032"/>
    </source>
</evidence>
<evidence type="ECO:0000313" key="11">
    <source>
        <dbReference type="Proteomes" id="UP000256845"/>
    </source>
</evidence>
<dbReference type="OrthoDB" id="9805778at2"/>
<feature type="transmembrane region" description="Helical" evidence="8">
    <location>
        <begin position="279"/>
        <end position="301"/>
    </location>
</feature>
<comment type="caution">
    <text evidence="10">The sequence shown here is derived from an EMBL/GenBank/DDBJ whole genome shotgun (WGS) entry which is preliminary data.</text>
</comment>
<dbReference type="Gene3D" id="1.10.3720.10">
    <property type="entry name" value="MetI-like"/>
    <property type="match status" value="1"/>
</dbReference>
<reference evidence="10 11" key="1">
    <citation type="submission" date="2018-07" db="EMBL/GenBank/DDBJ databases">
        <title>Genomic Encyclopedia of Type Strains, Phase III (KMG-III): the genomes of soil and plant-associated and newly described type strains.</title>
        <authorList>
            <person name="Whitman W."/>
        </authorList>
    </citation>
    <scope>NUCLEOTIDE SEQUENCE [LARGE SCALE GENOMIC DNA]</scope>
    <source>
        <strain evidence="10 11">CECT 8488</strain>
    </source>
</reference>
<dbReference type="GO" id="GO:0055085">
    <property type="term" value="P:transmembrane transport"/>
    <property type="evidence" value="ECO:0007669"/>
    <property type="project" value="InterPro"/>
</dbReference>
<evidence type="ECO:0000256" key="3">
    <source>
        <dbReference type="ARBA" id="ARBA00022448"/>
    </source>
</evidence>
<keyword evidence="11" id="KW-1185">Reference proteome</keyword>
<keyword evidence="7 8" id="KW-0472">Membrane</keyword>
<feature type="transmembrane region" description="Helical" evidence="8">
    <location>
        <begin position="116"/>
        <end position="135"/>
    </location>
</feature>
<feature type="transmembrane region" description="Helical" evidence="8">
    <location>
        <begin position="166"/>
        <end position="193"/>
    </location>
</feature>
<keyword evidence="4" id="KW-1003">Cell membrane</keyword>
<keyword evidence="6 8" id="KW-1133">Transmembrane helix</keyword>
<feature type="transmembrane region" description="Helical" evidence="8">
    <location>
        <begin position="12"/>
        <end position="36"/>
    </location>
</feature>
<dbReference type="EMBL" id="QRDW01000003">
    <property type="protein sequence ID" value="RED51597.1"/>
    <property type="molecule type" value="Genomic_DNA"/>
</dbReference>
<keyword evidence="5 8" id="KW-0812">Transmembrane</keyword>
<evidence type="ECO:0000256" key="2">
    <source>
        <dbReference type="ARBA" id="ARBA00009306"/>
    </source>
</evidence>
<dbReference type="PROSITE" id="PS50928">
    <property type="entry name" value="ABC_TM1"/>
    <property type="match status" value="1"/>
</dbReference>
<protein>
    <submittedName>
        <fullName evidence="10">Carbohydrate ABC transporter membrane protein 1 (CUT1 family)</fullName>
    </submittedName>
</protein>
<feature type="domain" description="ABC transmembrane type-1" evidence="9">
    <location>
        <begin position="77"/>
        <end position="300"/>
    </location>
</feature>
<dbReference type="Proteomes" id="UP000256845">
    <property type="component" value="Unassembled WGS sequence"/>
</dbReference>
<dbReference type="InterPro" id="IPR035906">
    <property type="entry name" value="MetI-like_sf"/>
</dbReference>
<dbReference type="RefSeq" id="WP_115936465.1">
    <property type="nucleotide sequence ID" value="NZ_QRDW01000003.1"/>
</dbReference>
<sequence>MKTTQTGWLGRFPWHIAVFLAPAVLIYTLFMIYPLLDSIRLSFFTADDSGAISYAGFANYVTILGDPEWRASFLNALYNNLVFFLVHMLVQNPVGLLLAALLSLPRLRLRSTYRTLIFMPTMLSVVIIGFVWQLILSPLWGISETLLYYVGLVDWFEPWLGQENTALVTLSLISVWQFVGIPMILIYAALLLIPEDLTEAAEIDGANHWHIFWHIKLPLILPTIAMVSILTFIANFNAFDLIYAVKGALAGPNFSTDIMGTLFYRTFFGFQLQLGSPTMGATVATLMFLVILVGVLFYLFGVQRRLRRYAM</sequence>
<comment type="subcellular location">
    <subcellularLocation>
        <location evidence="1 8">Cell membrane</location>
        <topology evidence="1 8">Multi-pass membrane protein</topology>
    </subcellularLocation>
</comment>
<name>A0A3D9HQ30_9PROT</name>
<dbReference type="GO" id="GO:0005886">
    <property type="term" value="C:plasma membrane"/>
    <property type="evidence" value="ECO:0007669"/>
    <property type="project" value="UniProtKB-SubCell"/>
</dbReference>
<evidence type="ECO:0000256" key="4">
    <source>
        <dbReference type="ARBA" id="ARBA00022475"/>
    </source>
</evidence>
<evidence type="ECO:0000256" key="1">
    <source>
        <dbReference type="ARBA" id="ARBA00004651"/>
    </source>
</evidence>
<dbReference type="AlphaFoldDB" id="A0A3D9HQ30"/>
<dbReference type="CDD" id="cd06261">
    <property type="entry name" value="TM_PBP2"/>
    <property type="match status" value="1"/>
</dbReference>
<comment type="similarity">
    <text evidence="2 8">Belongs to the binding-protein-dependent transport system permease family.</text>
</comment>
<dbReference type="SUPFAM" id="SSF161098">
    <property type="entry name" value="MetI-like"/>
    <property type="match status" value="1"/>
</dbReference>
<evidence type="ECO:0000259" key="9">
    <source>
        <dbReference type="PROSITE" id="PS50928"/>
    </source>
</evidence>
<dbReference type="PANTHER" id="PTHR43227:SF8">
    <property type="entry name" value="DIACETYLCHITOBIOSE UPTAKE SYSTEM PERMEASE PROTEIN DASB"/>
    <property type="match status" value="1"/>
</dbReference>
<feature type="transmembrane region" description="Helical" evidence="8">
    <location>
        <begin position="213"/>
        <end position="234"/>
    </location>
</feature>
<dbReference type="Pfam" id="PF00528">
    <property type="entry name" value="BPD_transp_1"/>
    <property type="match status" value="1"/>
</dbReference>
<evidence type="ECO:0000256" key="5">
    <source>
        <dbReference type="ARBA" id="ARBA00022692"/>
    </source>
</evidence>
<dbReference type="InterPro" id="IPR050809">
    <property type="entry name" value="UgpAE/MalFG_permease"/>
</dbReference>
<keyword evidence="3 8" id="KW-0813">Transport</keyword>
<evidence type="ECO:0000313" key="10">
    <source>
        <dbReference type="EMBL" id="RED51597.1"/>
    </source>
</evidence>
<feature type="transmembrane region" description="Helical" evidence="8">
    <location>
        <begin position="81"/>
        <end position="104"/>
    </location>
</feature>
<dbReference type="PANTHER" id="PTHR43227">
    <property type="entry name" value="BLL4140 PROTEIN"/>
    <property type="match status" value="1"/>
</dbReference>
<dbReference type="InterPro" id="IPR000515">
    <property type="entry name" value="MetI-like"/>
</dbReference>
<gene>
    <name evidence="10" type="ORF">DFP90_103400</name>
</gene>
<evidence type="ECO:0000256" key="7">
    <source>
        <dbReference type="ARBA" id="ARBA00023136"/>
    </source>
</evidence>
<evidence type="ECO:0000256" key="6">
    <source>
        <dbReference type="ARBA" id="ARBA00022989"/>
    </source>
</evidence>
<organism evidence="10 11">
    <name type="scientific">Aestuariispira insulae</name>
    <dbReference type="NCBI Taxonomy" id="1461337"/>
    <lineage>
        <taxon>Bacteria</taxon>
        <taxon>Pseudomonadati</taxon>
        <taxon>Pseudomonadota</taxon>
        <taxon>Alphaproteobacteria</taxon>
        <taxon>Rhodospirillales</taxon>
        <taxon>Kiloniellaceae</taxon>
        <taxon>Aestuariispira</taxon>
    </lineage>
</organism>